<dbReference type="GO" id="GO:0003677">
    <property type="term" value="F:DNA binding"/>
    <property type="evidence" value="ECO:0007669"/>
    <property type="project" value="InterPro"/>
</dbReference>
<dbReference type="SUPFAM" id="SSF56349">
    <property type="entry name" value="DNA breaking-rejoining enzymes"/>
    <property type="match status" value="1"/>
</dbReference>
<name>A0A7Z7GDH7_9MICO</name>
<sequence length="445" mass="50013">MKVLAFRSHDGEIVCAACTGVPSRFGCARCGSEEHLTGSHCGRCRLEDRLDDVLADSNGRMHPALAPLRDHLLSARDPRSAVRWLRREPIDRTLRAMAHGEKPISHEAINELPQSTRVRYFRRMLIAAGTLPTIDVRLNDLEIRSRAFIDTLPAEQAIIVTRFFKWETLRKLRRRSLDRPISVGMANVHSSELHKIAAFLAWLDEHDLDLPTLEQVTVDRYLAHHDPNVTIGRFLNWAARHRITTRIDVPRSPSTVSPATLDEEAIWEKVDILLQDKSTPMSSRIIGLFLLVFAQPIRDSVRLRREDVQFTEGHVKVQFGTTPVILPPPIADLLTEHLDMTRDQRPYVGASPGWLFEGVMPEQHLSEASVRFNLNKHGLHARIIKRARLDHLVQVLPASIVADITGVTVNTAIRHSANTGAGWGAYPELGGMRGISTRTSNADCQ</sequence>
<evidence type="ECO:0000313" key="1">
    <source>
        <dbReference type="EMBL" id="SFI27724.1"/>
    </source>
</evidence>
<dbReference type="Proteomes" id="UP000198702">
    <property type="component" value="Unassembled WGS sequence"/>
</dbReference>
<dbReference type="InterPro" id="IPR011010">
    <property type="entry name" value="DNA_brk_join_enz"/>
</dbReference>
<dbReference type="AlphaFoldDB" id="A0A7Z7GDH7"/>
<dbReference type="EMBL" id="FOQZ01000001">
    <property type="protein sequence ID" value="SFI27724.1"/>
    <property type="molecule type" value="Genomic_DNA"/>
</dbReference>
<accession>A0A7Z7GDH7</accession>
<reference evidence="1 2" key="1">
    <citation type="submission" date="2016-10" db="EMBL/GenBank/DDBJ databases">
        <authorList>
            <person name="Varghese N."/>
            <person name="Submissions S."/>
        </authorList>
    </citation>
    <scope>NUCLEOTIDE SEQUENCE [LARGE SCALE GENOMIC DNA]</scope>
    <source>
        <strain evidence="1 2">UNC380MFSha3.1</strain>
    </source>
</reference>
<organism evidence="1 2">
    <name type="scientific">Microbacterium saccharophilum</name>
    <dbReference type="NCBI Taxonomy" id="1213358"/>
    <lineage>
        <taxon>Bacteria</taxon>
        <taxon>Bacillati</taxon>
        <taxon>Actinomycetota</taxon>
        <taxon>Actinomycetes</taxon>
        <taxon>Micrococcales</taxon>
        <taxon>Microbacteriaceae</taxon>
        <taxon>Microbacterium</taxon>
    </lineage>
</organism>
<evidence type="ECO:0008006" key="3">
    <source>
        <dbReference type="Google" id="ProtNLM"/>
    </source>
</evidence>
<protein>
    <recommendedName>
        <fullName evidence="3">Site-specific integrase</fullName>
    </recommendedName>
</protein>
<gene>
    <name evidence="1" type="ORF">SAMN04487751_0825</name>
</gene>
<evidence type="ECO:0000313" key="2">
    <source>
        <dbReference type="Proteomes" id="UP000198702"/>
    </source>
</evidence>
<comment type="caution">
    <text evidence="1">The sequence shown here is derived from an EMBL/GenBank/DDBJ whole genome shotgun (WGS) entry which is preliminary data.</text>
</comment>
<proteinExistence type="predicted"/>